<evidence type="ECO:0000313" key="4">
    <source>
        <dbReference type="EMBL" id="PLT54165.1"/>
    </source>
</evidence>
<evidence type="ECO:0000313" key="5">
    <source>
        <dbReference type="EMBL" id="PLT72342.1"/>
    </source>
</evidence>
<name>A0A2N5NGV9_MEDGN</name>
<accession>A0A2N5NGV9</accession>
<evidence type="ECO:0000313" key="3">
    <source>
        <dbReference type="EMBL" id="MCZ0690195.1"/>
    </source>
</evidence>
<dbReference type="SUPFAM" id="SSF52317">
    <property type="entry name" value="Class I glutamine amidotransferase-like"/>
    <property type="match status" value="1"/>
</dbReference>
<protein>
    <submittedName>
        <fullName evidence="4">DJ-1/PfpI family protein</fullName>
    </submittedName>
</protein>
<dbReference type="Pfam" id="PF01965">
    <property type="entry name" value="DJ-1_PfpI"/>
    <property type="match status" value="1"/>
</dbReference>
<organism evidence="4 6">
    <name type="scientific">Mediterraneibacter gnavus</name>
    <name type="common">Ruminococcus gnavus</name>
    <dbReference type="NCBI Taxonomy" id="33038"/>
    <lineage>
        <taxon>Bacteria</taxon>
        <taxon>Bacillati</taxon>
        <taxon>Bacillota</taxon>
        <taxon>Clostridia</taxon>
        <taxon>Lachnospirales</taxon>
        <taxon>Lachnospiraceae</taxon>
        <taxon>Mediterraneibacter</taxon>
    </lineage>
</organism>
<dbReference type="EMBL" id="NIHM01000014">
    <property type="protein sequence ID" value="PLT54165.1"/>
    <property type="molecule type" value="Genomic_DNA"/>
</dbReference>
<dbReference type="InterPro" id="IPR029062">
    <property type="entry name" value="Class_I_gatase-like"/>
</dbReference>
<reference evidence="2" key="2">
    <citation type="submission" date="2021-10" db="EMBL/GenBank/DDBJ databases">
        <title>Collection of gut derived symbiotic bacterial strains cultured from healthy donors.</title>
        <authorList>
            <person name="Lin H."/>
            <person name="Littmann E."/>
            <person name="Claire K."/>
            <person name="Pamer E."/>
        </authorList>
    </citation>
    <scope>NUCLEOTIDE SEQUENCE</scope>
    <source>
        <strain evidence="2">MSK.23.18</strain>
    </source>
</reference>
<dbReference type="Proteomes" id="UP001297370">
    <property type="component" value="Unassembled WGS sequence"/>
</dbReference>
<proteinExistence type="predicted"/>
<dbReference type="InterPro" id="IPR002818">
    <property type="entry name" value="DJ-1/PfpI"/>
</dbReference>
<gene>
    <name evidence="4" type="ORF">CDL18_10705</name>
    <name evidence="5" type="ORF">CDL23_13440</name>
    <name evidence="2" type="ORF">LIQ08_16495</name>
    <name evidence="3" type="ORF">OZZ16_09780</name>
</gene>
<dbReference type="Proteomes" id="UP001076974">
    <property type="component" value="Unassembled WGS sequence"/>
</dbReference>
<dbReference type="EMBL" id="JAJBOM010000032">
    <property type="protein sequence ID" value="MCB5620734.1"/>
    <property type="molecule type" value="Genomic_DNA"/>
</dbReference>
<dbReference type="Proteomes" id="UP000235093">
    <property type="component" value="Unassembled WGS sequence"/>
</dbReference>
<dbReference type="RefSeq" id="WP_054337039.1">
    <property type="nucleotide sequence ID" value="NZ_BAABXV010000001.1"/>
</dbReference>
<feature type="domain" description="DJ-1/PfpI" evidence="1">
    <location>
        <begin position="4"/>
        <end position="168"/>
    </location>
</feature>
<evidence type="ECO:0000313" key="7">
    <source>
        <dbReference type="Proteomes" id="UP000235093"/>
    </source>
</evidence>
<dbReference type="PANTHER" id="PTHR43130">
    <property type="entry name" value="ARAC-FAMILY TRANSCRIPTIONAL REGULATOR"/>
    <property type="match status" value="1"/>
</dbReference>
<dbReference type="InterPro" id="IPR052158">
    <property type="entry name" value="INH-QAR"/>
</dbReference>
<comment type="caution">
    <text evidence="4">The sequence shown here is derived from an EMBL/GenBank/DDBJ whole genome shotgun (WGS) entry which is preliminary data.</text>
</comment>
<dbReference type="AlphaFoldDB" id="A0A2N5NGV9"/>
<evidence type="ECO:0000313" key="2">
    <source>
        <dbReference type="EMBL" id="MCB5620734.1"/>
    </source>
</evidence>
<sequence length="213" mass="24488">MNQKIALVVYPEFSFQEIGNLSSLFRWGFDTRTVVVSGDKNPVRSEEGFAILPDITYEEFCVEEYDCLILPGCSDIRQSIRDEKLMEFLRGLEGNETFPIGAICAGPIYLAKAGLLKDKKFTNSMYLEMNERLPFIDMENIRYQPVVEDGNVITAQGDAYRLFAVAMARKVGYQCSDHAYFGVGEEWKEEDFVHHLSDAEWKEFEKEFADLIR</sequence>
<dbReference type="PANTHER" id="PTHR43130:SF3">
    <property type="entry name" value="HTH-TYPE TRANSCRIPTIONAL REGULATOR RV1931C"/>
    <property type="match status" value="1"/>
</dbReference>
<reference evidence="3" key="3">
    <citation type="submission" date="2022-11" db="EMBL/GenBank/DDBJ databases">
        <title>Temperate bacteriophages infecting mucin-degrading bacterium Ruminococcus gnavus from the human gut.</title>
        <authorList>
            <person name="Buttimer C."/>
        </authorList>
    </citation>
    <scope>NUCLEOTIDE SEQUENCE</scope>
    <source>
        <strain evidence="3">CCUG 52279</strain>
    </source>
</reference>
<dbReference type="Gene3D" id="3.40.50.880">
    <property type="match status" value="1"/>
</dbReference>
<evidence type="ECO:0000259" key="1">
    <source>
        <dbReference type="Pfam" id="PF01965"/>
    </source>
</evidence>
<dbReference type="EMBL" id="NIHT01000024">
    <property type="protein sequence ID" value="PLT72342.1"/>
    <property type="molecule type" value="Genomic_DNA"/>
</dbReference>
<evidence type="ECO:0000313" key="6">
    <source>
        <dbReference type="Proteomes" id="UP000234849"/>
    </source>
</evidence>
<dbReference type="Proteomes" id="UP000234849">
    <property type="component" value="Unassembled WGS sequence"/>
</dbReference>
<reference evidence="6 7" key="1">
    <citation type="journal article" date="2017" name="Genome Med.">
        <title>A novel Ruminococcus gnavus clade enriched in inflammatory bowel disease patients.</title>
        <authorList>
            <person name="Hall A.B."/>
            <person name="Yassour M."/>
            <person name="Sauk J."/>
            <person name="Garner A."/>
            <person name="Jiang X."/>
            <person name="Arthur T."/>
            <person name="Lagoudas G.K."/>
            <person name="Vatanen T."/>
            <person name="Fornelos N."/>
            <person name="Wilson R."/>
            <person name="Bertha M."/>
            <person name="Cohen M."/>
            <person name="Garber J."/>
            <person name="Khalili H."/>
            <person name="Gevers D."/>
            <person name="Ananthakrishnan A.N."/>
            <person name="Kugathasan S."/>
            <person name="Lander E.S."/>
            <person name="Blainey P."/>
            <person name="Vlamakis H."/>
            <person name="Xavier R.J."/>
            <person name="Huttenhower C."/>
        </authorList>
    </citation>
    <scope>NUCLEOTIDE SEQUENCE [LARGE SCALE GENOMIC DNA]</scope>
    <source>
        <strain evidence="4 6">RJX1118</strain>
        <strain evidence="5 7">RJX1125</strain>
    </source>
</reference>
<dbReference type="EMBL" id="JAPRBD010000011">
    <property type="protein sequence ID" value="MCZ0690195.1"/>
    <property type="molecule type" value="Genomic_DNA"/>
</dbReference>